<protein>
    <submittedName>
        <fullName evidence="1">Uncharacterized protein</fullName>
    </submittedName>
</protein>
<gene>
    <name evidence="1" type="ORF">Sspor_04510</name>
</gene>
<organism evidence="1 2">
    <name type="scientific">Streptomyces spororaveus</name>
    <dbReference type="NCBI Taxonomy" id="284039"/>
    <lineage>
        <taxon>Bacteria</taxon>
        <taxon>Bacillati</taxon>
        <taxon>Actinomycetota</taxon>
        <taxon>Actinomycetes</taxon>
        <taxon>Kitasatosporales</taxon>
        <taxon>Streptomycetaceae</taxon>
        <taxon>Streptomyces</taxon>
    </lineage>
</organism>
<dbReference type="Proteomes" id="UP000608522">
    <property type="component" value="Unassembled WGS sequence"/>
</dbReference>
<comment type="caution">
    <text evidence="1">The sequence shown here is derived from an EMBL/GenBank/DDBJ whole genome shotgun (WGS) entry which is preliminary data.</text>
</comment>
<evidence type="ECO:0000313" key="1">
    <source>
        <dbReference type="EMBL" id="GHI74890.1"/>
    </source>
</evidence>
<name>A0ABQ3T3F9_9ACTN</name>
<sequence>MFMNLNLHGTAIPDGLSRRARSFIAHHGVRADVASLEPYREQWLAQGVPGDVISRAVVYQDRWGGMVLPPAPVYESGPRYLCADMPEPSDEGGWWFPAGDQRASVAFSFMIGPNGEFGLWGDRWAPLHASIEGWVESLALTHHASYWAEQVTRLHGDEAKSFPLDGFEPVEEVQGMVDTWWRGPDSLVALHNGEAECFSRGVPRVALVYSGLDEWGLHGQ</sequence>
<evidence type="ECO:0000313" key="2">
    <source>
        <dbReference type="Proteomes" id="UP000608522"/>
    </source>
</evidence>
<reference evidence="2" key="1">
    <citation type="submission" date="2023-07" db="EMBL/GenBank/DDBJ databases">
        <title>Whole genome shotgun sequence of Streptomyces spororaveus NBRC 15456.</title>
        <authorList>
            <person name="Komaki H."/>
            <person name="Tamura T."/>
        </authorList>
    </citation>
    <scope>NUCLEOTIDE SEQUENCE [LARGE SCALE GENOMIC DNA]</scope>
    <source>
        <strain evidence="2">NBRC 15456</strain>
    </source>
</reference>
<proteinExistence type="predicted"/>
<accession>A0ABQ3T3F9</accession>
<keyword evidence="2" id="KW-1185">Reference proteome</keyword>
<dbReference type="EMBL" id="BNED01000003">
    <property type="protein sequence ID" value="GHI74890.1"/>
    <property type="molecule type" value="Genomic_DNA"/>
</dbReference>